<evidence type="ECO:0000313" key="3">
    <source>
        <dbReference type="Proteomes" id="UP000008727"/>
    </source>
</evidence>
<sequence>MSHVIFEVCAFVVFYIVIGIWAVALHLDEENPFRGFYAWPVILISHILECMVSPQIRNTHERFFV</sequence>
<evidence type="ECO:0000313" key="2">
    <source>
        <dbReference type="EMBL" id="ADQ53326.1"/>
    </source>
</evidence>
<gene>
    <name evidence="2" type="ORF">65p318</name>
</gene>
<dbReference type="Proteomes" id="UP000008727">
    <property type="component" value="Segment"/>
</dbReference>
<dbReference type="RefSeq" id="YP_004301155.1">
    <property type="nucleotide sequence ID" value="NC_015251.1"/>
</dbReference>
<accession>E5DSF2</accession>
<organism evidence="2 3">
    <name type="scientific">Aeromonas phage 65</name>
    <dbReference type="NCBI Taxonomy" id="2919549"/>
    <lineage>
        <taxon>Viruses</taxon>
        <taxon>Duplodnaviria</taxon>
        <taxon>Heunggongvirae</taxon>
        <taxon>Uroviricota</taxon>
        <taxon>Caudoviricetes</taxon>
        <taxon>Pantevenvirales</taxon>
        <taxon>Straboviridae</taxon>
        <taxon>Emmerichvirinae</taxon>
        <taxon>Ishigurovirus</taxon>
        <taxon>Ishigurovirus osborne</taxon>
    </lineage>
</organism>
<reference evidence="2 3" key="1">
    <citation type="journal article" date="2010" name="Virol. J.">
        <title>Genomes of the T4-related bacteriophages as windows on microbial genome evolution.</title>
        <authorList>
            <person name="Petrov V.M."/>
            <person name="Ratnayaka S."/>
            <person name="Nolan J.M."/>
            <person name="Miller E.S."/>
            <person name="Karam J.D."/>
        </authorList>
    </citation>
    <scope>NUCLEOTIDE SEQUENCE [LARGE SCALE GENOMIC DNA]</scope>
</reference>
<name>E5DSF2_9CAUD</name>
<dbReference type="KEGG" id="vg:10323595"/>
<proteinExistence type="predicted"/>
<keyword evidence="1" id="KW-0812">Transmembrane</keyword>
<feature type="transmembrane region" description="Helical" evidence="1">
    <location>
        <begin position="5"/>
        <end position="24"/>
    </location>
</feature>
<evidence type="ECO:0000256" key="1">
    <source>
        <dbReference type="SAM" id="Phobius"/>
    </source>
</evidence>
<keyword evidence="1" id="KW-1133">Transmembrane helix</keyword>
<keyword evidence="1" id="KW-0472">Membrane</keyword>
<protein>
    <submittedName>
        <fullName evidence="2">Uncharacterized protein</fullName>
    </submittedName>
</protein>
<dbReference type="EMBL" id="GU459069">
    <property type="protein sequence ID" value="ADQ53326.1"/>
    <property type="molecule type" value="Genomic_DNA"/>
</dbReference>
<keyword evidence="3" id="KW-1185">Reference proteome</keyword>